<feature type="coiled-coil region" evidence="2">
    <location>
        <begin position="34"/>
        <end position="70"/>
    </location>
</feature>
<feature type="region of interest" description="Disordered" evidence="3">
    <location>
        <begin position="78"/>
        <end position="117"/>
    </location>
</feature>
<dbReference type="FunCoup" id="A0A6P3YRD4">
    <property type="interactions" value="61"/>
</dbReference>
<dbReference type="KEGG" id="zju:107403594"/>
<dbReference type="GO" id="GO:0009793">
    <property type="term" value="P:embryo development ending in seed dormancy"/>
    <property type="evidence" value="ECO:0007669"/>
    <property type="project" value="InterPro"/>
</dbReference>
<evidence type="ECO:0000313" key="4">
    <source>
        <dbReference type="Proteomes" id="UP001652623"/>
    </source>
</evidence>
<sequence>MQSAKEKLSNMASAAKEHLNIYKAKVEEKVEKAGARTEEEKKIVEERKKAKEAEAKMELHEAKAKHAAEKLGAKQSHLYDQVPHRHGHHPLGTSKPKVGSSVPTTPLGKHPPGTYQM</sequence>
<gene>
    <name evidence="5" type="primary">LOC107403594</name>
</gene>
<evidence type="ECO:0000256" key="1">
    <source>
        <dbReference type="ARBA" id="ARBA00010975"/>
    </source>
</evidence>
<evidence type="ECO:0000313" key="5">
    <source>
        <dbReference type="RefSeq" id="XP_015865991.3"/>
    </source>
</evidence>
<accession>A0A6P3YRD4</accession>
<reference evidence="5" key="1">
    <citation type="submission" date="2025-08" db="UniProtKB">
        <authorList>
            <consortium name="RefSeq"/>
        </authorList>
    </citation>
    <scope>IDENTIFICATION</scope>
    <source>
        <tissue evidence="5">Seedling</tissue>
    </source>
</reference>
<protein>
    <submittedName>
        <fullName evidence="5">Late embryogenesis abundant protein 6</fullName>
    </submittedName>
</protein>
<evidence type="ECO:0000256" key="2">
    <source>
        <dbReference type="SAM" id="Coils"/>
    </source>
</evidence>
<evidence type="ECO:0000256" key="3">
    <source>
        <dbReference type="SAM" id="MobiDB-lite"/>
    </source>
</evidence>
<keyword evidence="4" id="KW-1185">Reference proteome</keyword>
<keyword evidence="2" id="KW-0175">Coiled coil</keyword>
<dbReference type="AlphaFoldDB" id="A0A6P3YRD4"/>
<proteinExistence type="inferred from homology"/>
<dbReference type="InterPro" id="IPR005513">
    <property type="entry name" value="LEA_1"/>
</dbReference>
<dbReference type="Pfam" id="PF03760">
    <property type="entry name" value="LEA_1"/>
    <property type="match status" value="1"/>
</dbReference>
<dbReference type="Proteomes" id="UP001652623">
    <property type="component" value="Chromosome 6"/>
</dbReference>
<dbReference type="PANTHER" id="PTHR33493:SF6">
    <property type="entry name" value="LATE EMBRYOGENESIS ABUNDANT PROTEIN 6"/>
    <property type="match status" value="1"/>
</dbReference>
<dbReference type="InParanoid" id="A0A6P3YRD4"/>
<organism evidence="4 5">
    <name type="scientific">Ziziphus jujuba</name>
    <name type="common">Chinese jujube</name>
    <name type="synonym">Ziziphus sativa</name>
    <dbReference type="NCBI Taxonomy" id="326968"/>
    <lineage>
        <taxon>Eukaryota</taxon>
        <taxon>Viridiplantae</taxon>
        <taxon>Streptophyta</taxon>
        <taxon>Embryophyta</taxon>
        <taxon>Tracheophyta</taxon>
        <taxon>Spermatophyta</taxon>
        <taxon>Magnoliopsida</taxon>
        <taxon>eudicotyledons</taxon>
        <taxon>Gunneridae</taxon>
        <taxon>Pentapetalae</taxon>
        <taxon>rosids</taxon>
        <taxon>fabids</taxon>
        <taxon>Rosales</taxon>
        <taxon>Rhamnaceae</taxon>
        <taxon>Paliureae</taxon>
        <taxon>Ziziphus</taxon>
    </lineage>
</organism>
<dbReference type="PANTHER" id="PTHR33493">
    <property type="entry name" value="LATE EMBRYOGENESIS ABUNDANT PROTEIN 6-RELATED"/>
    <property type="match status" value="1"/>
</dbReference>
<dbReference type="GeneID" id="107403594"/>
<name>A0A6P3YRD4_ZIZJJ</name>
<comment type="similarity">
    <text evidence="1">Belongs to the LEA type 1 family.</text>
</comment>
<dbReference type="RefSeq" id="XP_015865991.3">
    <property type="nucleotide sequence ID" value="XM_016010505.4"/>
</dbReference>